<dbReference type="EMBL" id="UINC01201190">
    <property type="protein sequence ID" value="SVE20416.1"/>
    <property type="molecule type" value="Genomic_DNA"/>
</dbReference>
<feature type="non-terminal residue" evidence="1">
    <location>
        <position position="206"/>
    </location>
</feature>
<organism evidence="1">
    <name type="scientific">marine metagenome</name>
    <dbReference type="NCBI Taxonomy" id="408172"/>
    <lineage>
        <taxon>unclassified sequences</taxon>
        <taxon>metagenomes</taxon>
        <taxon>ecological metagenomes</taxon>
    </lineage>
</organism>
<protein>
    <recommendedName>
        <fullName evidence="2">Fibronectin type-III domain-containing protein</fullName>
    </recommendedName>
</protein>
<evidence type="ECO:0000313" key="1">
    <source>
        <dbReference type="EMBL" id="SVE20416.1"/>
    </source>
</evidence>
<dbReference type="PROSITE" id="PS51257">
    <property type="entry name" value="PROKAR_LIPOPROTEIN"/>
    <property type="match status" value="1"/>
</dbReference>
<gene>
    <name evidence="1" type="ORF">METZ01_LOCUS473270</name>
</gene>
<proteinExistence type="predicted"/>
<dbReference type="Gene3D" id="2.60.40.10">
    <property type="entry name" value="Immunoglobulins"/>
    <property type="match status" value="1"/>
</dbReference>
<dbReference type="SUPFAM" id="SSF49265">
    <property type="entry name" value="Fibronectin type III"/>
    <property type="match status" value="1"/>
</dbReference>
<reference evidence="1" key="1">
    <citation type="submission" date="2018-05" db="EMBL/GenBank/DDBJ databases">
        <authorList>
            <person name="Lanie J.A."/>
            <person name="Ng W.-L."/>
            <person name="Kazmierczak K.M."/>
            <person name="Andrzejewski T.M."/>
            <person name="Davidsen T.M."/>
            <person name="Wayne K.J."/>
            <person name="Tettelin H."/>
            <person name="Glass J.I."/>
            <person name="Rusch D."/>
            <person name="Podicherti R."/>
            <person name="Tsui H.-C.T."/>
            <person name="Winkler M.E."/>
        </authorList>
    </citation>
    <scope>NUCLEOTIDE SEQUENCE</scope>
</reference>
<dbReference type="InterPro" id="IPR036116">
    <property type="entry name" value="FN3_sf"/>
</dbReference>
<dbReference type="InterPro" id="IPR013783">
    <property type="entry name" value="Ig-like_fold"/>
</dbReference>
<name>A0A383BJQ2_9ZZZZ</name>
<dbReference type="AlphaFoldDB" id="A0A383BJQ2"/>
<sequence>MRDNSHQLIHIVGVFSLACFITACGTEKSRNPLSPSIAGPIEGVAISSPASLQPTEGHLVRLTDQPIHLTFNQATSNSERPFWYELQVSADISFMGIIYAAENLPPSGSPTERYTLEMTLDNDRQYYWRVRALDGANTGPYSAPASFELFTPLVVGQPTAVSPLNGTVASMNQPSLVITNAAIVGTALSATYRFEVSTDHTFSNIV</sequence>
<accession>A0A383BJQ2</accession>
<evidence type="ECO:0008006" key="2">
    <source>
        <dbReference type="Google" id="ProtNLM"/>
    </source>
</evidence>